<evidence type="ECO:0000313" key="2">
    <source>
        <dbReference type="Proteomes" id="UP000821845"/>
    </source>
</evidence>
<organism evidence="1 2">
    <name type="scientific">Hyalomma asiaticum</name>
    <name type="common">Tick</name>
    <dbReference type="NCBI Taxonomy" id="266040"/>
    <lineage>
        <taxon>Eukaryota</taxon>
        <taxon>Metazoa</taxon>
        <taxon>Ecdysozoa</taxon>
        <taxon>Arthropoda</taxon>
        <taxon>Chelicerata</taxon>
        <taxon>Arachnida</taxon>
        <taxon>Acari</taxon>
        <taxon>Parasitiformes</taxon>
        <taxon>Ixodida</taxon>
        <taxon>Ixodoidea</taxon>
        <taxon>Ixodidae</taxon>
        <taxon>Hyalomminae</taxon>
        <taxon>Hyalomma</taxon>
    </lineage>
</organism>
<dbReference type="EMBL" id="CM023483">
    <property type="protein sequence ID" value="KAH6934879.1"/>
    <property type="molecule type" value="Genomic_DNA"/>
</dbReference>
<proteinExistence type="predicted"/>
<comment type="caution">
    <text evidence="1">The sequence shown here is derived from an EMBL/GenBank/DDBJ whole genome shotgun (WGS) entry which is preliminary data.</text>
</comment>
<keyword evidence="2" id="KW-1185">Reference proteome</keyword>
<sequence>MYCSKDNLLQNAKGINVSSDPIDLQAAGTHYGSTGDASTSASRFWFGNGEHQQFRLAVGSPPLYIA</sequence>
<reference evidence="1" key="1">
    <citation type="submission" date="2020-05" db="EMBL/GenBank/DDBJ databases">
        <title>Large-scale comparative analyses of tick genomes elucidate their genetic diversity and vector capacities.</title>
        <authorList>
            <person name="Jia N."/>
            <person name="Wang J."/>
            <person name="Shi W."/>
            <person name="Du L."/>
            <person name="Sun Y."/>
            <person name="Zhan W."/>
            <person name="Jiang J."/>
            <person name="Wang Q."/>
            <person name="Zhang B."/>
            <person name="Ji P."/>
            <person name="Sakyi L.B."/>
            <person name="Cui X."/>
            <person name="Yuan T."/>
            <person name="Jiang B."/>
            <person name="Yang W."/>
            <person name="Lam T.T.-Y."/>
            <person name="Chang Q."/>
            <person name="Ding S."/>
            <person name="Wang X."/>
            <person name="Zhu J."/>
            <person name="Ruan X."/>
            <person name="Zhao L."/>
            <person name="Wei J."/>
            <person name="Que T."/>
            <person name="Du C."/>
            <person name="Cheng J."/>
            <person name="Dai P."/>
            <person name="Han X."/>
            <person name="Huang E."/>
            <person name="Gao Y."/>
            <person name="Liu J."/>
            <person name="Shao H."/>
            <person name="Ye R."/>
            <person name="Li L."/>
            <person name="Wei W."/>
            <person name="Wang X."/>
            <person name="Wang C."/>
            <person name="Yang T."/>
            <person name="Huo Q."/>
            <person name="Li W."/>
            <person name="Guo W."/>
            <person name="Chen H."/>
            <person name="Zhou L."/>
            <person name="Ni X."/>
            <person name="Tian J."/>
            <person name="Zhou Y."/>
            <person name="Sheng Y."/>
            <person name="Liu T."/>
            <person name="Pan Y."/>
            <person name="Xia L."/>
            <person name="Li J."/>
            <person name="Zhao F."/>
            <person name="Cao W."/>
        </authorList>
    </citation>
    <scope>NUCLEOTIDE SEQUENCE</scope>
    <source>
        <strain evidence="1">Hyas-2018</strain>
    </source>
</reference>
<name>A0ACB7SM81_HYAAI</name>
<protein>
    <submittedName>
        <fullName evidence="1">Uncharacterized protein</fullName>
    </submittedName>
</protein>
<dbReference type="Proteomes" id="UP000821845">
    <property type="component" value="Chromosome 3"/>
</dbReference>
<gene>
    <name evidence="1" type="ORF">HPB50_001580</name>
</gene>
<accession>A0ACB7SM81</accession>
<evidence type="ECO:0000313" key="1">
    <source>
        <dbReference type="EMBL" id="KAH6934879.1"/>
    </source>
</evidence>